<accession>A0ABS9TCK1</accession>
<keyword evidence="4" id="KW-1185">Reference proteome</keyword>
<organism evidence="3 4">
    <name type="scientific">Pseudonocardia alaniniphila</name>
    <dbReference type="NCBI Taxonomy" id="75291"/>
    <lineage>
        <taxon>Bacteria</taxon>
        <taxon>Bacillati</taxon>
        <taxon>Actinomycetota</taxon>
        <taxon>Actinomycetes</taxon>
        <taxon>Pseudonocardiales</taxon>
        <taxon>Pseudonocardiaceae</taxon>
        <taxon>Pseudonocardia</taxon>
    </lineage>
</organism>
<dbReference type="InterPro" id="IPR051610">
    <property type="entry name" value="GPI/OXD"/>
</dbReference>
<evidence type="ECO:0000256" key="1">
    <source>
        <dbReference type="ARBA" id="ARBA00022723"/>
    </source>
</evidence>
<reference evidence="3 4" key="1">
    <citation type="submission" date="2022-03" db="EMBL/GenBank/DDBJ databases">
        <title>Pseudonocardia alaer sp. nov., a novel actinomycete isolated from reed forest soil.</title>
        <authorList>
            <person name="Wang L."/>
        </authorList>
    </citation>
    <scope>NUCLEOTIDE SEQUENCE [LARGE SCALE GENOMIC DNA]</scope>
    <source>
        <strain evidence="3 4">Y-16303</strain>
    </source>
</reference>
<keyword evidence="1" id="KW-0479">Metal-binding</keyword>
<dbReference type="Proteomes" id="UP001299970">
    <property type="component" value="Unassembled WGS sequence"/>
</dbReference>
<feature type="domain" description="Cupin type-2" evidence="2">
    <location>
        <begin position="45"/>
        <end position="112"/>
    </location>
</feature>
<comment type="caution">
    <text evidence="3">The sequence shown here is derived from an EMBL/GenBank/DDBJ whole genome shotgun (WGS) entry which is preliminary data.</text>
</comment>
<evidence type="ECO:0000313" key="3">
    <source>
        <dbReference type="EMBL" id="MCH6166257.1"/>
    </source>
</evidence>
<proteinExistence type="predicted"/>
<protein>
    <submittedName>
        <fullName evidence="3">Cupin domain-containing protein</fullName>
    </submittedName>
</protein>
<dbReference type="EMBL" id="JAKXMK010000008">
    <property type="protein sequence ID" value="MCH6166257.1"/>
    <property type="molecule type" value="Genomic_DNA"/>
</dbReference>
<evidence type="ECO:0000259" key="2">
    <source>
        <dbReference type="Pfam" id="PF07883"/>
    </source>
</evidence>
<sequence>MKYVLAPQEMEWHTLEKPEFPGVGFQFTDSVVDEDYTSAYSIQLSRMGPGGRSKLHRESHNHAFYIVAGTGTVRVEKETFDLKPGTLAKIPRGIPHAMDNTGSTDLEFLVIYDPPYVTGTNAVANLED</sequence>
<dbReference type="InterPro" id="IPR013096">
    <property type="entry name" value="Cupin_2"/>
</dbReference>
<dbReference type="SUPFAM" id="SSF51182">
    <property type="entry name" value="RmlC-like cupins"/>
    <property type="match status" value="1"/>
</dbReference>
<evidence type="ECO:0000313" key="4">
    <source>
        <dbReference type="Proteomes" id="UP001299970"/>
    </source>
</evidence>
<dbReference type="RefSeq" id="WP_241036285.1">
    <property type="nucleotide sequence ID" value="NZ_BAAAJF010000020.1"/>
</dbReference>
<dbReference type="Pfam" id="PF07883">
    <property type="entry name" value="Cupin_2"/>
    <property type="match status" value="1"/>
</dbReference>
<dbReference type="PANTHER" id="PTHR35848">
    <property type="entry name" value="OXALATE-BINDING PROTEIN"/>
    <property type="match status" value="1"/>
</dbReference>
<gene>
    <name evidence="3" type="ORF">MMF94_11225</name>
</gene>
<dbReference type="InterPro" id="IPR011051">
    <property type="entry name" value="RmlC_Cupin_sf"/>
</dbReference>
<dbReference type="Gene3D" id="2.60.120.10">
    <property type="entry name" value="Jelly Rolls"/>
    <property type="match status" value="1"/>
</dbReference>
<dbReference type="PANTHER" id="PTHR35848:SF6">
    <property type="entry name" value="CUPIN TYPE-2 DOMAIN-CONTAINING PROTEIN"/>
    <property type="match status" value="1"/>
</dbReference>
<name>A0ABS9TCK1_9PSEU</name>
<dbReference type="InterPro" id="IPR014710">
    <property type="entry name" value="RmlC-like_jellyroll"/>
</dbReference>